<gene>
    <name evidence="1" type="ORF">IBLFYP30_00523</name>
</gene>
<proteinExistence type="predicted"/>
<name>A0A6N3FQP8_9FIRM</name>
<reference evidence="1" key="1">
    <citation type="submission" date="2019-11" db="EMBL/GenBank/DDBJ databases">
        <authorList>
            <person name="Feng L."/>
        </authorList>
    </citation>
    <scope>NUCLEOTIDE SEQUENCE</scope>
    <source>
        <strain evidence="1">IbartlettiiLFYP30</strain>
    </source>
</reference>
<protein>
    <submittedName>
        <fullName evidence="1">Uncharacterized protein</fullName>
    </submittedName>
</protein>
<evidence type="ECO:0000313" key="1">
    <source>
        <dbReference type="EMBL" id="VYU54401.1"/>
    </source>
</evidence>
<dbReference type="EMBL" id="CACRUE010000045">
    <property type="protein sequence ID" value="VYU54401.1"/>
    <property type="molecule type" value="Genomic_DNA"/>
</dbReference>
<accession>A0A6N3FQP8</accession>
<organism evidence="1">
    <name type="scientific">Intestinibacter bartlettii</name>
    <dbReference type="NCBI Taxonomy" id="261299"/>
    <lineage>
        <taxon>Bacteria</taxon>
        <taxon>Bacillati</taxon>
        <taxon>Bacillota</taxon>
        <taxon>Clostridia</taxon>
        <taxon>Peptostreptococcales</taxon>
        <taxon>Peptostreptococcaceae</taxon>
        <taxon>Intestinibacter</taxon>
    </lineage>
</organism>
<dbReference type="RefSeq" id="WP_156531246.1">
    <property type="nucleotide sequence ID" value="NZ_CACRUE010000045.1"/>
</dbReference>
<dbReference type="AlphaFoldDB" id="A0A6N3FQP8"/>
<sequence length="322" mass="38866">MELFNDYKNRYYRCIQNIINEIYNGKKYTKKDIRKILQDAYLEQEFVLVNEFVNGEFFEFEDEFAKLRIDSNIPIRLNDLEIAYLKMFVEDEEFNKVLDEEILTKLKQKLDKIASLNYNQYWQRENIDKFGDNLDNLEFRNKIIILEKAILNNKFIKYSSKNRKGDVFEDKIGYPYKIEYSIKNNKYRLIVFCDDRAIKINIESITKVEILEDKDFSSMDKSNLQNKKIKEFINNKKNIDKPIVLKIQDNKNTLDRCFNLFSAYDKRYYYDDNNLILNIYYHDFDEAEIVRDILSLGKSVIVLEPKKIRDKVVSRILRNFGR</sequence>